<name>A0A0F9JTT0_9ZZZZ</name>
<accession>A0A0F9JTT0</accession>
<gene>
    <name evidence="1" type="ORF">LCGC14_1717550</name>
</gene>
<protein>
    <submittedName>
        <fullName evidence="1">Uncharacterized protein</fullName>
    </submittedName>
</protein>
<reference evidence="1" key="1">
    <citation type="journal article" date="2015" name="Nature">
        <title>Complex archaea that bridge the gap between prokaryotes and eukaryotes.</title>
        <authorList>
            <person name="Spang A."/>
            <person name="Saw J.H."/>
            <person name="Jorgensen S.L."/>
            <person name="Zaremba-Niedzwiedzka K."/>
            <person name="Martijn J."/>
            <person name="Lind A.E."/>
            <person name="van Eijk R."/>
            <person name="Schleper C."/>
            <person name="Guy L."/>
            <person name="Ettema T.J."/>
        </authorList>
    </citation>
    <scope>NUCLEOTIDE SEQUENCE</scope>
</reference>
<organism evidence="1">
    <name type="scientific">marine sediment metagenome</name>
    <dbReference type="NCBI Taxonomy" id="412755"/>
    <lineage>
        <taxon>unclassified sequences</taxon>
        <taxon>metagenomes</taxon>
        <taxon>ecological metagenomes</taxon>
    </lineage>
</organism>
<feature type="non-terminal residue" evidence="1">
    <location>
        <position position="1"/>
    </location>
</feature>
<dbReference type="EMBL" id="LAZR01015407">
    <property type="protein sequence ID" value="KKM13303.1"/>
    <property type="molecule type" value="Genomic_DNA"/>
</dbReference>
<evidence type="ECO:0000313" key="1">
    <source>
        <dbReference type="EMBL" id="KKM13303.1"/>
    </source>
</evidence>
<comment type="caution">
    <text evidence="1">The sequence shown here is derived from an EMBL/GenBank/DDBJ whole genome shotgun (WGS) entry which is preliminary data.</text>
</comment>
<sequence>FNKDILQKFYQKPEIYTISEGQGINGPGYYIPYNNTPENSIMVYLGDLDGLPIEELHYFQAYNIPCPKKSITEDRFRRDFLVEFTEPTELEHHLKKNLRILNQTFQSQFHFPLFKLSRIEVKDYLKQIHIPLTREKKEFKDVILAADKVFVESISSVELKNLILNSDQFKGAKSLKLLEEFLRQEFPNLKSSIKYLFYLYDLRSTLAAHLSGKDYKRFLINHQFNETETIEIIDWVLKGILVFIKKLDQSLKRKRI</sequence>
<proteinExistence type="predicted"/>
<dbReference type="AlphaFoldDB" id="A0A0F9JTT0"/>